<evidence type="ECO:0000256" key="13">
    <source>
        <dbReference type="SAM" id="Phobius"/>
    </source>
</evidence>
<evidence type="ECO:0000256" key="3">
    <source>
        <dbReference type="ARBA" id="ARBA00022448"/>
    </source>
</evidence>
<feature type="transmembrane region" description="Helical" evidence="13">
    <location>
        <begin position="452"/>
        <end position="473"/>
    </location>
</feature>
<dbReference type="RefSeq" id="WP_227600115.1">
    <property type="nucleotide sequence ID" value="NZ_JAJEPX010000003.1"/>
</dbReference>
<comment type="similarity">
    <text evidence="2">Belongs to the TrkH potassium transport family.</text>
</comment>
<gene>
    <name evidence="14" type="ORF">LKD22_02300</name>
</gene>
<dbReference type="GO" id="GO:0046872">
    <property type="term" value="F:metal ion binding"/>
    <property type="evidence" value="ECO:0007669"/>
    <property type="project" value="UniProtKB-KW"/>
</dbReference>
<keyword evidence="11 13" id="KW-0472">Membrane</keyword>
<keyword evidence="5" id="KW-0997">Cell inner membrane</keyword>
<evidence type="ECO:0000256" key="2">
    <source>
        <dbReference type="ARBA" id="ARBA00009137"/>
    </source>
</evidence>
<feature type="transmembrane region" description="Helical" evidence="13">
    <location>
        <begin position="68"/>
        <end position="89"/>
    </location>
</feature>
<evidence type="ECO:0000256" key="11">
    <source>
        <dbReference type="ARBA" id="ARBA00023136"/>
    </source>
</evidence>
<keyword evidence="15" id="KW-1185">Reference proteome</keyword>
<comment type="caution">
    <text evidence="14">The sequence shown here is derived from an EMBL/GenBank/DDBJ whole genome shotgun (WGS) entry which is preliminary data.</text>
</comment>
<feature type="transmembrane region" description="Helical" evidence="13">
    <location>
        <begin position="329"/>
        <end position="348"/>
    </location>
</feature>
<feature type="binding site" evidence="12">
    <location>
        <position position="110"/>
    </location>
    <ligand>
        <name>K(+)</name>
        <dbReference type="ChEBI" id="CHEBI:29103"/>
    </ligand>
</feature>
<keyword evidence="3" id="KW-0813">Transport</keyword>
<organism evidence="14 15">
    <name type="scientific">Agathobaculum butyriciproducens</name>
    <dbReference type="NCBI Taxonomy" id="1628085"/>
    <lineage>
        <taxon>Bacteria</taxon>
        <taxon>Bacillati</taxon>
        <taxon>Bacillota</taxon>
        <taxon>Clostridia</taxon>
        <taxon>Eubacteriales</taxon>
        <taxon>Butyricicoccaceae</taxon>
        <taxon>Agathobaculum</taxon>
    </lineage>
</organism>
<dbReference type="EMBL" id="JAJEPX010000003">
    <property type="protein sequence ID" value="MCC2175973.1"/>
    <property type="molecule type" value="Genomic_DNA"/>
</dbReference>
<evidence type="ECO:0000256" key="12">
    <source>
        <dbReference type="PIRSR" id="PIRSR006247-1"/>
    </source>
</evidence>
<feature type="binding site" evidence="12">
    <location>
        <position position="312"/>
    </location>
    <ligand>
        <name>K(+)</name>
        <dbReference type="ChEBI" id="CHEBI:29103"/>
    </ligand>
</feature>
<feature type="transmembrane region" description="Helical" evidence="13">
    <location>
        <begin position="131"/>
        <end position="159"/>
    </location>
</feature>
<comment type="subcellular location">
    <subcellularLocation>
        <location evidence="1">Cell inner membrane</location>
        <topology evidence="1">Multi-pass membrane protein</topology>
    </subcellularLocation>
</comment>
<keyword evidence="12" id="KW-0479">Metal-binding</keyword>
<dbReference type="InterPro" id="IPR004772">
    <property type="entry name" value="TrkH"/>
</dbReference>
<keyword evidence="7 13" id="KW-0812">Transmembrane</keyword>
<dbReference type="AlphaFoldDB" id="A0AAW4W1A7"/>
<dbReference type="GO" id="GO:0005886">
    <property type="term" value="C:plasma membrane"/>
    <property type="evidence" value="ECO:0007669"/>
    <property type="project" value="UniProtKB-SubCell"/>
</dbReference>
<feature type="binding site" evidence="12">
    <location>
        <position position="313"/>
    </location>
    <ligand>
        <name>K(+)</name>
        <dbReference type="ChEBI" id="CHEBI:29103"/>
    </ligand>
</feature>
<keyword evidence="10" id="KW-0406">Ion transport</keyword>
<evidence type="ECO:0000313" key="14">
    <source>
        <dbReference type="EMBL" id="MCC2175973.1"/>
    </source>
</evidence>
<dbReference type="InterPro" id="IPR003445">
    <property type="entry name" value="Cat_transpt"/>
</dbReference>
<keyword evidence="4" id="KW-1003">Cell membrane</keyword>
<dbReference type="Pfam" id="PF02386">
    <property type="entry name" value="TrkH"/>
    <property type="match status" value="1"/>
</dbReference>
<accession>A0AAW4W1A7</accession>
<evidence type="ECO:0000256" key="4">
    <source>
        <dbReference type="ARBA" id="ARBA00022475"/>
    </source>
</evidence>
<evidence type="ECO:0000256" key="6">
    <source>
        <dbReference type="ARBA" id="ARBA00022538"/>
    </source>
</evidence>
<dbReference type="PANTHER" id="PTHR32024:SF2">
    <property type="entry name" value="TRK SYSTEM POTASSIUM UPTAKE PROTEIN TRKG-RELATED"/>
    <property type="match status" value="1"/>
</dbReference>
<proteinExistence type="inferred from homology"/>
<feature type="transmembrane region" description="Helical" evidence="13">
    <location>
        <begin position="238"/>
        <end position="258"/>
    </location>
</feature>
<dbReference type="GO" id="GO:0015379">
    <property type="term" value="F:potassium:chloride symporter activity"/>
    <property type="evidence" value="ECO:0007669"/>
    <property type="project" value="InterPro"/>
</dbReference>
<dbReference type="PANTHER" id="PTHR32024">
    <property type="entry name" value="TRK SYSTEM POTASSIUM UPTAKE PROTEIN TRKG-RELATED"/>
    <property type="match status" value="1"/>
</dbReference>
<feature type="binding site" evidence="12">
    <location>
        <position position="429"/>
    </location>
    <ligand>
        <name>K(+)</name>
        <dbReference type="ChEBI" id="CHEBI:29103"/>
    </ligand>
</feature>
<evidence type="ECO:0000256" key="10">
    <source>
        <dbReference type="ARBA" id="ARBA00023065"/>
    </source>
</evidence>
<feature type="transmembrane region" description="Helical" evidence="13">
    <location>
        <begin position="391"/>
        <end position="411"/>
    </location>
</feature>
<evidence type="ECO:0000256" key="5">
    <source>
        <dbReference type="ARBA" id="ARBA00022519"/>
    </source>
</evidence>
<keyword evidence="6" id="KW-0633">Potassium transport</keyword>
<dbReference type="PIRSF" id="PIRSF006247">
    <property type="entry name" value="TrkH"/>
    <property type="match status" value="1"/>
</dbReference>
<keyword evidence="9 13" id="KW-1133">Transmembrane helix</keyword>
<feature type="transmembrane region" description="Helical" evidence="13">
    <location>
        <begin position="270"/>
        <end position="288"/>
    </location>
</feature>
<dbReference type="GeneID" id="98661328"/>
<name>A0AAW4W1A7_9FIRM</name>
<feature type="transmembrane region" description="Helical" evidence="13">
    <location>
        <begin position="37"/>
        <end position="56"/>
    </location>
</feature>
<evidence type="ECO:0000313" key="15">
    <source>
        <dbReference type="Proteomes" id="UP001298753"/>
    </source>
</evidence>
<evidence type="ECO:0000256" key="9">
    <source>
        <dbReference type="ARBA" id="ARBA00022989"/>
    </source>
</evidence>
<evidence type="ECO:0000256" key="1">
    <source>
        <dbReference type="ARBA" id="ARBA00004429"/>
    </source>
</evidence>
<protein>
    <submittedName>
        <fullName evidence="14">TrkH family potassium uptake protein</fullName>
    </submittedName>
</protein>
<dbReference type="Proteomes" id="UP001298753">
    <property type="component" value="Unassembled WGS sequence"/>
</dbReference>
<feature type="transmembrane region" description="Helical" evidence="13">
    <location>
        <begin position="12"/>
        <end position="31"/>
    </location>
</feature>
<evidence type="ECO:0000256" key="8">
    <source>
        <dbReference type="ARBA" id="ARBA00022958"/>
    </source>
</evidence>
<keyword evidence="8 12" id="KW-0630">Potassium</keyword>
<evidence type="ECO:0000256" key="7">
    <source>
        <dbReference type="ARBA" id="ARBA00022692"/>
    </source>
</evidence>
<sequence>MNFAIVRYLIGWLMGIESLFLLLPAFTAVIYREPELPAYIATALICMVGAGILCEYKPKNTKFYAREGFVAVALCWLVLAVTGALPFVLSREIPFAVDAIFEAASGFTTTGATILGDVEALSHASMLWRCLMHWVGGMGILVFMLIVLPLAGGQTIYLMRAESPGPSVSKISPHMRDTALILYAIYFGLTVLQIILLLFGGMPMFDAICVSLGTAGTGGFGNWNDSIAHYDSAYLQNVISVFMILFGINFNAYFLLLTRKFKQLFKIEEIRVYLGVIAVFTTLIAFNVRGCFGSLRESFHHSLFQVASIITTTGFSTVDFNQWPAFSKLLLVLLMFIGACAGSTGGGMKCSRILLLFKGVKKEMMSLIHPRLVRVHKMDGQRVQHEVMRSVNAFLVAYLIVIATSILIVSLHCEDMVTSFTSVVTCINNVGPGLNQVGPAANFGALHPLSKIVLTFDMLAGRLELFPMLLLFAPETWRRNR</sequence>
<feature type="transmembrane region" description="Helical" evidence="13">
    <location>
        <begin position="180"/>
        <end position="202"/>
    </location>
</feature>
<feature type="binding site" evidence="12">
    <location>
        <position position="430"/>
    </location>
    <ligand>
        <name>K(+)</name>
        <dbReference type="ChEBI" id="CHEBI:29103"/>
    </ligand>
</feature>
<feature type="binding site" evidence="12">
    <location>
        <position position="218"/>
    </location>
    <ligand>
        <name>K(+)</name>
        <dbReference type="ChEBI" id="CHEBI:29103"/>
    </ligand>
</feature>
<feature type="binding site" evidence="12">
    <location>
        <position position="109"/>
    </location>
    <ligand>
        <name>K(+)</name>
        <dbReference type="ChEBI" id="CHEBI:29103"/>
    </ligand>
</feature>
<reference evidence="14 15" key="1">
    <citation type="submission" date="2021-10" db="EMBL/GenBank/DDBJ databases">
        <title>Anaerobic single-cell dispensing facilitates the cultivation of human gut bacteria.</title>
        <authorList>
            <person name="Afrizal A."/>
        </authorList>
    </citation>
    <scope>NUCLEOTIDE SEQUENCE [LARGE SCALE GENOMIC DNA]</scope>
    <source>
        <strain evidence="14 15">CLA-AA-H270</strain>
    </source>
</reference>